<feature type="non-terminal residue" evidence="2">
    <location>
        <position position="53"/>
    </location>
</feature>
<dbReference type="AlphaFoldDB" id="A0A1D2J352"/>
<feature type="transmembrane region" description="Helical" evidence="1">
    <location>
        <begin position="12"/>
        <end position="32"/>
    </location>
</feature>
<protein>
    <submittedName>
        <fullName evidence="2">Uncharacterized protein</fullName>
    </submittedName>
</protein>
<evidence type="ECO:0000256" key="1">
    <source>
        <dbReference type="SAM" id="Phobius"/>
    </source>
</evidence>
<proteinExistence type="predicted"/>
<evidence type="ECO:0000313" key="2">
    <source>
        <dbReference type="EMBL" id="ODH12726.1"/>
    </source>
</evidence>
<gene>
    <name evidence="2" type="ORF">ACO22_07976</name>
</gene>
<keyword evidence="1" id="KW-0812">Transmembrane</keyword>
<sequence>KFSISRMQLCREAVLAFTSMSGVQVINIYIFFNKFNDIIMKLEILNILLSNDV</sequence>
<dbReference type="Proteomes" id="UP000242814">
    <property type="component" value="Unassembled WGS sequence"/>
</dbReference>
<reference evidence="2 3" key="1">
    <citation type="submission" date="2016-06" db="EMBL/GenBank/DDBJ databases">
        <authorList>
            <person name="Kjaerup R.B."/>
            <person name="Dalgaard T.S."/>
            <person name="Juul-Madsen H.R."/>
        </authorList>
    </citation>
    <scope>NUCLEOTIDE SEQUENCE [LARGE SCALE GENOMIC DNA]</scope>
    <source>
        <strain evidence="2 3">Pb300</strain>
    </source>
</reference>
<feature type="non-terminal residue" evidence="2">
    <location>
        <position position="1"/>
    </location>
</feature>
<keyword evidence="1" id="KW-0472">Membrane</keyword>
<evidence type="ECO:0000313" key="3">
    <source>
        <dbReference type="Proteomes" id="UP000242814"/>
    </source>
</evidence>
<comment type="caution">
    <text evidence="2">The sequence shown here is derived from an EMBL/GenBank/DDBJ whole genome shotgun (WGS) entry which is preliminary data.</text>
</comment>
<dbReference type="EMBL" id="LZYO01000806">
    <property type="protein sequence ID" value="ODH12726.1"/>
    <property type="molecule type" value="Genomic_DNA"/>
</dbReference>
<organism evidence="2 3">
    <name type="scientific">Paracoccidioides brasiliensis</name>
    <dbReference type="NCBI Taxonomy" id="121759"/>
    <lineage>
        <taxon>Eukaryota</taxon>
        <taxon>Fungi</taxon>
        <taxon>Dikarya</taxon>
        <taxon>Ascomycota</taxon>
        <taxon>Pezizomycotina</taxon>
        <taxon>Eurotiomycetes</taxon>
        <taxon>Eurotiomycetidae</taxon>
        <taxon>Onygenales</taxon>
        <taxon>Ajellomycetaceae</taxon>
        <taxon>Paracoccidioides</taxon>
    </lineage>
</organism>
<accession>A0A1D2J352</accession>
<dbReference type="VEuPathDB" id="FungiDB:PADG_11176"/>
<keyword evidence="1" id="KW-1133">Transmembrane helix</keyword>
<name>A0A1D2J352_PARBR</name>